<dbReference type="PANTHER" id="PTHR12670:SF1">
    <property type="entry name" value="NEUTRAL CERAMIDASE"/>
    <property type="match status" value="1"/>
</dbReference>
<evidence type="ECO:0000259" key="6">
    <source>
        <dbReference type="Pfam" id="PF04734"/>
    </source>
</evidence>
<feature type="binding site" evidence="3">
    <location>
        <position position="487"/>
    </location>
    <ligand>
        <name>Zn(2+)</name>
        <dbReference type="ChEBI" id="CHEBI:29105"/>
    </ligand>
</feature>
<keyword evidence="4" id="KW-0746">Sphingolipid metabolism</keyword>
<dbReference type="EC" id="3.5.1.23" evidence="4"/>
<dbReference type="EMBL" id="JAEMWZ010000179">
    <property type="protein sequence ID" value="KAG7132693.1"/>
    <property type="molecule type" value="Genomic_DNA"/>
</dbReference>
<dbReference type="AlphaFoldDB" id="A0A8I3AQQ0"/>
<comment type="caution">
    <text evidence="8">The sequence shown here is derived from an EMBL/GenBank/DDBJ whole genome shotgun (WGS) entry which is preliminary data.</text>
</comment>
<evidence type="ECO:0000256" key="1">
    <source>
        <dbReference type="ARBA" id="ARBA00022801"/>
    </source>
</evidence>
<feature type="region of interest" description="Disordered" evidence="5">
    <location>
        <begin position="1"/>
        <end position="32"/>
    </location>
</feature>
<keyword evidence="1 4" id="KW-0378">Hydrolase</keyword>
<feature type="active site" description="Nucleophile" evidence="2">
    <location>
        <position position="315"/>
    </location>
</feature>
<dbReference type="GO" id="GO:0042759">
    <property type="term" value="P:long-chain fatty acid biosynthetic process"/>
    <property type="evidence" value="ECO:0007669"/>
    <property type="project" value="TreeGrafter"/>
</dbReference>
<feature type="binding site" evidence="3">
    <location>
        <position position="265"/>
    </location>
    <ligand>
        <name>Zn(2+)</name>
        <dbReference type="ChEBI" id="CHEBI:29105"/>
    </ligand>
</feature>
<feature type="domain" description="Neutral/alkaline non-lysosomal ceramidase N-terminal" evidence="6">
    <location>
        <begin position="174"/>
        <end position="417"/>
    </location>
</feature>
<keyword evidence="3" id="KW-0479">Metal-binding</keyword>
<evidence type="ECO:0000313" key="9">
    <source>
        <dbReference type="Proteomes" id="UP000689129"/>
    </source>
</evidence>
<accession>A0A8I3AQQ0</accession>
<sequence>MSAPEAVSLCEKPSERPSNVGESSQEATSSRDGRDAEYTWRRALLIACRLTVALVLLHLVFSTGCITNVFSRYGRPASWADGNQRDDLYLLGTGKADITGPVVEINMMGYADMKQVGSGLRQRLFARAFIVGNIERHDDRFVYIVLDAQSGDTAVRYGILEELAALGPEYAVYGYRTIVDGTVLAIQRAHESLVPGHLGAGKISVKGASINRSLFSYLANPEDDRRRYNISAEDDGSVDRDLTLLNFQRASDNKSIGVLTWFPTHGTSMLGNNTLITGDNKGVAAYLFEKSVRTDPRTADNFVAGFSQANVGDVSPNVLGAWCEDGSGERCKFKDSTCSNGRSQHCHARGPYFTEKDNGAKSCFEIGRRQFNAAKMLFDEMNLGRSLTRVRGLWVKSFHNFHDMSDFHFVLPNGSAHGSNASNTSPVWKLVSSFPKKPQKEQVMCQNPKPILLDVGEVSKPYAWTPNIVDIQAFRVGQFIITVSPGEATTMAGRRWKEAVKGAAKVLFKEEPGALEPMVVLGGPANSYTHYITTQEEYSIQRYEGASTLYGPHTLAAYIDRTIHFLPYLSANHDTQSPAQETGPLPPNNSNTSLNFISGVVLDAAPIFRHFGDVKTDVRTSYLHGTTVNATFVGANPRNDLRLERTYAAVERFNGKNEGELPSEDEWKPFRDDSDWSLIFEWKRTSTILGTSEVTITWDMAGDDEEVPAGVYRLRYFGNAKGLGGKIVEFEGTSGSFVVLA</sequence>
<evidence type="ECO:0000313" key="8">
    <source>
        <dbReference type="EMBL" id="KAG7132693.1"/>
    </source>
</evidence>
<evidence type="ECO:0000256" key="3">
    <source>
        <dbReference type="PIRSR" id="PIRSR606823-2"/>
    </source>
</evidence>
<dbReference type="InterPro" id="IPR031329">
    <property type="entry name" value="NEUT/ALK_ceramidase_N"/>
</dbReference>
<keyword evidence="4" id="KW-0443">Lipid metabolism</keyword>
<feature type="domain" description="Neutral/alkaline non-lysosomal ceramidase N-terminal" evidence="6">
    <location>
        <begin position="89"/>
        <end position="173"/>
    </location>
</feature>
<feature type="compositionally biased region" description="Polar residues" evidence="5">
    <location>
        <begin position="16"/>
        <end position="28"/>
    </location>
</feature>
<name>A0A8I3AQQ0_VERLO</name>
<feature type="domain" description="Neutral/alkaline non-lysosomal ceramidase N-terminal" evidence="6">
    <location>
        <begin position="420"/>
        <end position="559"/>
    </location>
</feature>
<dbReference type="Proteomes" id="UP000689129">
    <property type="component" value="Unassembled WGS sequence"/>
</dbReference>
<dbReference type="GO" id="GO:0046872">
    <property type="term" value="F:metal ion binding"/>
    <property type="evidence" value="ECO:0007669"/>
    <property type="project" value="UniProtKB-KW"/>
</dbReference>
<comment type="similarity">
    <text evidence="4">Belongs to the neutral ceramidase family.</text>
</comment>
<dbReference type="GO" id="GO:0016020">
    <property type="term" value="C:membrane"/>
    <property type="evidence" value="ECO:0007669"/>
    <property type="project" value="GOC"/>
</dbReference>
<dbReference type="Pfam" id="PF04734">
    <property type="entry name" value="Ceramidase_alk"/>
    <property type="match status" value="3"/>
</dbReference>
<feature type="binding site" evidence="3">
    <location>
        <position position="531"/>
    </location>
    <ligand>
        <name>Zn(2+)</name>
        <dbReference type="ChEBI" id="CHEBI:29105"/>
    </ligand>
</feature>
<evidence type="ECO:0000256" key="4">
    <source>
        <dbReference type="RuleBase" id="RU366019"/>
    </source>
</evidence>
<dbReference type="OrthoDB" id="191371at2759"/>
<proteinExistence type="inferred from homology"/>
<dbReference type="FunFam" id="2.60.40.2300:FF:000004">
    <property type="entry name" value="Neutral/alkaline nonlysosomal ceramidase, putative"/>
    <property type="match status" value="1"/>
</dbReference>
<dbReference type="PANTHER" id="PTHR12670">
    <property type="entry name" value="CERAMIDASE"/>
    <property type="match status" value="1"/>
</dbReference>
<evidence type="ECO:0000256" key="5">
    <source>
        <dbReference type="SAM" id="MobiDB-lite"/>
    </source>
</evidence>
<keyword evidence="3" id="KW-0862">Zinc</keyword>
<dbReference type="Pfam" id="PF17048">
    <property type="entry name" value="Ceramidse_alk_C"/>
    <property type="match status" value="1"/>
</dbReference>
<evidence type="ECO:0000256" key="2">
    <source>
        <dbReference type="PIRSR" id="PIRSR606823-1"/>
    </source>
</evidence>
<comment type="catalytic activity">
    <reaction evidence="4">
        <text>an N-acylsphing-4-enine + H2O = sphing-4-enine + a fatty acid</text>
        <dbReference type="Rhea" id="RHEA:20856"/>
        <dbReference type="ChEBI" id="CHEBI:15377"/>
        <dbReference type="ChEBI" id="CHEBI:28868"/>
        <dbReference type="ChEBI" id="CHEBI:52639"/>
        <dbReference type="ChEBI" id="CHEBI:57756"/>
        <dbReference type="EC" id="3.5.1.23"/>
    </reaction>
</comment>
<dbReference type="InterPro" id="IPR031331">
    <property type="entry name" value="NEUT/ALK_ceramidase_C"/>
</dbReference>
<dbReference type="InterPro" id="IPR006823">
    <property type="entry name" value="Ceramidase_alk"/>
</dbReference>
<evidence type="ECO:0000259" key="7">
    <source>
        <dbReference type="Pfam" id="PF17048"/>
    </source>
</evidence>
<feature type="domain" description="Neutral/alkaline non-lysosomal ceramidase C-terminal" evidence="7">
    <location>
        <begin position="566"/>
        <end position="739"/>
    </location>
</feature>
<reference evidence="8" key="1">
    <citation type="journal article" date="2021" name="Mol. Plant Pathol.">
        <title>A 20-kb lineage-specific genomic region tames virulence in pathogenic amphidiploid Verticillium longisporum.</title>
        <authorList>
            <person name="Harting R."/>
            <person name="Starke J."/>
            <person name="Kusch H."/>
            <person name="Poggeler S."/>
            <person name="Maurus I."/>
            <person name="Schluter R."/>
            <person name="Landesfeind M."/>
            <person name="Bulla I."/>
            <person name="Nowrousian M."/>
            <person name="de Jonge R."/>
            <person name="Stahlhut G."/>
            <person name="Hoff K.J."/>
            <person name="Asshauer K.P."/>
            <person name="Thurmer A."/>
            <person name="Stanke M."/>
            <person name="Daniel R."/>
            <person name="Morgenstern B."/>
            <person name="Thomma B.P.H.J."/>
            <person name="Kronstad J.W."/>
            <person name="Braus-Stromeyer S.A."/>
            <person name="Braus G.H."/>
        </authorList>
    </citation>
    <scope>NUCLEOTIDE SEQUENCE</scope>
    <source>
        <strain evidence="8">Vl32</strain>
    </source>
</reference>
<gene>
    <name evidence="8" type="ORF">HYQ45_008987</name>
</gene>
<organism evidence="8 9">
    <name type="scientific">Verticillium longisporum</name>
    <name type="common">Verticillium dahliae var. longisporum</name>
    <dbReference type="NCBI Taxonomy" id="100787"/>
    <lineage>
        <taxon>Eukaryota</taxon>
        <taxon>Fungi</taxon>
        <taxon>Dikarya</taxon>
        <taxon>Ascomycota</taxon>
        <taxon>Pezizomycotina</taxon>
        <taxon>Sordariomycetes</taxon>
        <taxon>Hypocreomycetidae</taxon>
        <taxon>Glomerellales</taxon>
        <taxon>Plectosphaerellaceae</taxon>
        <taxon>Verticillium</taxon>
    </lineage>
</organism>
<dbReference type="GO" id="GO:0046514">
    <property type="term" value="P:ceramide catabolic process"/>
    <property type="evidence" value="ECO:0007669"/>
    <property type="project" value="InterPro"/>
</dbReference>
<dbReference type="GO" id="GO:0017040">
    <property type="term" value="F:N-acylsphingosine amidohydrolase activity"/>
    <property type="evidence" value="ECO:0007669"/>
    <property type="project" value="UniProtKB-UniRule"/>
</dbReference>
<protein>
    <recommendedName>
        <fullName evidence="4">Neutral ceramidase</fullName>
        <ecNumber evidence="4">3.5.1.23</ecNumber>
    </recommendedName>
</protein>
<dbReference type="GO" id="GO:0046512">
    <property type="term" value="P:sphingosine biosynthetic process"/>
    <property type="evidence" value="ECO:0007669"/>
    <property type="project" value="TreeGrafter"/>
</dbReference>
<dbReference type="GO" id="GO:0005576">
    <property type="term" value="C:extracellular region"/>
    <property type="evidence" value="ECO:0007669"/>
    <property type="project" value="TreeGrafter"/>
</dbReference>
<comment type="cofactor">
    <cofactor evidence="3">
        <name>Zn(2+)</name>
        <dbReference type="ChEBI" id="CHEBI:29105"/>
    </cofactor>
    <text evidence="3">Binds 1 zinc ion per subunit.</text>
</comment>